<evidence type="ECO:0000256" key="4">
    <source>
        <dbReference type="ARBA" id="ARBA00023136"/>
    </source>
</evidence>
<evidence type="ECO:0000256" key="3">
    <source>
        <dbReference type="ARBA" id="ARBA00022989"/>
    </source>
</evidence>
<dbReference type="PANTHER" id="PTHR33048">
    <property type="entry name" value="PTH11-LIKE INTEGRAL MEMBRANE PROTEIN (AFU_ORTHOLOGUE AFUA_5G11245)"/>
    <property type="match status" value="1"/>
</dbReference>
<evidence type="ECO:0000313" key="8">
    <source>
        <dbReference type="EMBL" id="KIW06450.1"/>
    </source>
</evidence>
<feature type="transmembrane region" description="Helical" evidence="6">
    <location>
        <begin position="12"/>
        <end position="31"/>
    </location>
</feature>
<sequence>MGIPDRAPQIRGVVIFACILGAISMILRIYARHYLARTWKIEDWLMLGATVTFLMNITTCLIGLHYGTGRHMSDLTPHNIEMAMMNWWLCYPSYALTMILSKFSIGIFLNRITPNRMHHWIMYVAMFLTALTGVAFFFIAILQCNPVNYWWKQIYPDVKGHCITIHAIMNITYAYSAVSILTDFTFAFLPIHIVMGLQMDRKSKLMLVPIFALATLASIACAIRLAYLPKFAKGDFLWNTSDIVIWSELEQGLAVTAGNLATLRPLFSLFLDKLNAWTGGSISRTFGGSKTGGTRLSHRIQLTPQSSSRDLFRKRSFSRDIEVQTNVDVHREKTTAADVNSPTSPKRGYQEAWLEGPFPSRGGSEEVYYVKSPAVASYNAV</sequence>
<evidence type="ECO:0000259" key="7">
    <source>
        <dbReference type="Pfam" id="PF20684"/>
    </source>
</evidence>
<dbReference type="GeneID" id="27310867"/>
<accession>A0A0D2AIS8</accession>
<dbReference type="Pfam" id="PF20684">
    <property type="entry name" value="Fung_rhodopsin"/>
    <property type="match status" value="1"/>
</dbReference>
<dbReference type="Proteomes" id="UP000053259">
    <property type="component" value="Unassembled WGS sequence"/>
</dbReference>
<feature type="transmembrane region" description="Helical" evidence="6">
    <location>
        <begin position="121"/>
        <end position="142"/>
    </location>
</feature>
<keyword evidence="2 6" id="KW-0812">Transmembrane</keyword>
<keyword evidence="9" id="KW-1185">Reference proteome</keyword>
<dbReference type="InParanoid" id="A0A0D2AIS8"/>
<dbReference type="HOGENOM" id="CLU_028200_3_4_1"/>
<feature type="domain" description="Rhodopsin" evidence="7">
    <location>
        <begin position="27"/>
        <end position="268"/>
    </location>
</feature>
<evidence type="ECO:0000313" key="9">
    <source>
        <dbReference type="Proteomes" id="UP000053259"/>
    </source>
</evidence>
<feature type="transmembrane region" description="Helical" evidence="6">
    <location>
        <begin position="173"/>
        <end position="193"/>
    </location>
</feature>
<dbReference type="OrthoDB" id="3936451at2759"/>
<keyword evidence="3 6" id="KW-1133">Transmembrane helix</keyword>
<comment type="similarity">
    <text evidence="5">Belongs to the SAT4 family.</text>
</comment>
<dbReference type="GO" id="GO:0016020">
    <property type="term" value="C:membrane"/>
    <property type="evidence" value="ECO:0007669"/>
    <property type="project" value="UniProtKB-SubCell"/>
</dbReference>
<evidence type="ECO:0000256" key="5">
    <source>
        <dbReference type="ARBA" id="ARBA00038359"/>
    </source>
</evidence>
<dbReference type="PANTHER" id="PTHR33048:SF96">
    <property type="entry name" value="INTEGRAL MEMBRANE PROTEIN"/>
    <property type="match status" value="1"/>
</dbReference>
<feature type="transmembrane region" description="Helical" evidence="6">
    <location>
        <begin position="86"/>
        <end position="109"/>
    </location>
</feature>
<gene>
    <name evidence="8" type="ORF">PV09_02894</name>
</gene>
<dbReference type="InterPro" id="IPR052337">
    <property type="entry name" value="SAT4-like"/>
</dbReference>
<feature type="transmembrane region" description="Helical" evidence="6">
    <location>
        <begin position="205"/>
        <end position="227"/>
    </location>
</feature>
<protein>
    <recommendedName>
        <fullName evidence="7">Rhodopsin domain-containing protein</fullName>
    </recommendedName>
</protein>
<dbReference type="AlphaFoldDB" id="A0A0D2AIS8"/>
<proteinExistence type="inferred from homology"/>
<dbReference type="VEuPathDB" id="FungiDB:PV09_02894"/>
<evidence type="ECO:0000256" key="1">
    <source>
        <dbReference type="ARBA" id="ARBA00004141"/>
    </source>
</evidence>
<dbReference type="RefSeq" id="XP_016216319.1">
    <property type="nucleotide sequence ID" value="XM_016356013.1"/>
</dbReference>
<feature type="transmembrane region" description="Helical" evidence="6">
    <location>
        <begin position="43"/>
        <end position="66"/>
    </location>
</feature>
<dbReference type="InterPro" id="IPR049326">
    <property type="entry name" value="Rhodopsin_dom_fungi"/>
</dbReference>
<comment type="subcellular location">
    <subcellularLocation>
        <location evidence="1">Membrane</location>
        <topology evidence="1">Multi-pass membrane protein</topology>
    </subcellularLocation>
</comment>
<evidence type="ECO:0000256" key="2">
    <source>
        <dbReference type="ARBA" id="ARBA00022692"/>
    </source>
</evidence>
<name>A0A0D2AIS8_9PEZI</name>
<reference evidence="8 9" key="1">
    <citation type="submission" date="2015-01" db="EMBL/GenBank/DDBJ databases">
        <title>The Genome Sequence of Ochroconis gallopava CBS43764.</title>
        <authorList>
            <consortium name="The Broad Institute Genomics Platform"/>
            <person name="Cuomo C."/>
            <person name="de Hoog S."/>
            <person name="Gorbushina A."/>
            <person name="Stielow B."/>
            <person name="Teixiera M."/>
            <person name="Abouelleil A."/>
            <person name="Chapman S.B."/>
            <person name="Priest M."/>
            <person name="Young S.K."/>
            <person name="Wortman J."/>
            <person name="Nusbaum C."/>
            <person name="Birren B."/>
        </authorList>
    </citation>
    <scope>NUCLEOTIDE SEQUENCE [LARGE SCALE GENOMIC DNA]</scope>
    <source>
        <strain evidence="8 9">CBS 43764</strain>
    </source>
</reference>
<keyword evidence="4 6" id="KW-0472">Membrane</keyword>
<dbReference type="EMBL" id="KN847535">
    <property type="protein sequence ID" value="KIW06450.1"/>
    <property type="molecule type" value="Genomic_DNA"/>
</dbReference>
<organism evidence="8 9">
    <name type="scientific">Verruconis gallopava</name>
    <dbReference type="NCBI Taxonomy" id="253628"/>
    <lineage>
        <taxon>Eukaryota</taxon>
        <taxon>Fungi</taxon>
        <taxon>Dikarya</taxon>
        <taxon>Ascomycota</taxon>
        <taxon>Pezizomycotina</taxon>
        <taxon>Dothideomycetes</taxon>
        <taxon>Pleosporomycetidae</taxon>
        <taxon>Venturiales</taxon>
        <taxon>Sympoventuriaceae</taxon>
        <taxon>Verruconis</taxon>
    </lineage>
</organism>
<evidence type="ECO:0000256" key="6">
    <source>
        <dbReference type="SAM" id="Phobius"/>
    </source>
</evidence>